<proteinExistence type="predicted"/>
<keyword evidence="5 6" id="KW-0472">Membrane</keyword>
<comment type="subcellular location">
    <subcellularLocation>
        <location evidence="1">Cell membrane</location>
        <topology evidence="1">Multi-pass membrane protein</topology>
    </subcellularLocation>
</comment>
<evidence type="ECO:0000313" key="7">
    <source>
        <dbReference type="EMBL" id="MBD0415993.1"/>
    </source>
</evidence>
<dbReference type="GO" id="GO:0005886">
    <property type="term" value="C:plasma membrane"/>
    <property type="evidence" value="ECO:0007669"/>
    <property type="project" value="UniProtKB-SubCell"/>
</dbReference>
<feature type="transmembrane region" description="Helical" evidence="6">
    <location>
        <begin position="254"/>
        <end position="272"/>
    </location>
</feature>
<feature type="transmembrane region" description="Helical" evidence="6">
    <location>
        <begin position="124"/>
        <end position="147"/>
    </location>
</feature>
<evidence type="ECO:0000256" key="2">
    <source>
        <dbReference type="ARBA" id="ARBA00022475"/>
    </source>
</evidence>
<dbReference type="RefSeq" id="WP_188165409.1">
    <property type="nucleotide sequence ID" value="NZ_JACVVX010000004.1"/>
</dbReference>
<keyword evidence="3 6" id="KW-0812">Transmembrane</keyword>
<feature type="transmembrane region" description="Helical" evidence="6">
    <location>
        <begin position="12"/>
        <end position="29"/>
    </location>
</feature>
<gene>
    <name evidence="7" type="ORF">ICI42_15150</name>
</gene>
<evidence type="ECO:0000256" key="3">
    <source>
        <dbReference type="ARBA" id="ARBA00022692"/>
    </source>
</evidence>
<organism evidence="7 8">
    <name type="scientific">Oryzicola mucosus</name>
    <dbReference type="NCBI Taxonomy" id="2767425"/>
    <lineage>
        <taxon>Bacteria</taxon>
        <taxon>Pseudomonadati</taxon>
        <taxon>Pseudomonadota</taxon>
        <taxon>Alphaproteobacteria</taxon>
        <taxon>Hyphomicrobiales</taxon>
        <taxon>Phyllobacteriaceae</taxon>
        <taxon>Oryzicola</taxon>
    </lineage>
</organism>
<feature type="transmembrane region" description="Helical" evidence="6">
    <location>
        <begin position="159"/>
        <end position="180"/>
    </location>
</feature>
<dbReference type="AlphaFoldDB" id="A0A8J6U2X8"/>
<evidence type="ECO:0000256" key="6">
    <source>
        <dbReference type="SAM" id="Phobius"/>
    </source>
</evidence>
<feature type="transmembrane region" description="Helical" evidence="6">
    <location>
        <begin position="35"/>
        <end position="54"/>
    </location>
</feature>
<evidence type="ECO:0000256" key="5">
    <source>
        <dbReference type="ARBA" id="ARBA00023136"/>
    </source>
</evidence>
<name>A0A8J6U2X8_9HYPH</name>
<comment type="caution">
    <text evidence="7">The sequence shown here is derived from an EMBL/GenBank/DDBJ whole genome shotgun (WGS) entry which is preliminary data.</text>
</comment>
<accession>A0A8J6U2X8</accession>
<feature type="transmembrane region" description="Helical" evidence="6">
    <location>
        <begin position="225"/>
        <end position="242"/>
    </location>
</feature>
<reference evidence="7" key="1">
    <citation type="submission" date="2020-09" db="EMBL/GenBank/DDBJ databases">
        <title>Genome seq and assembly of Tianweitania sp.</title>
        <authorList>
            <person name="Chhetri G."/>
        </authorList>
    </citation>
    <scope>NUCLEOTIDE SEQUENCE</scope>
    <source>
        <strain evidence="7">Rool2</strain>
    </source>
</reference>
<feature type="transmembrane region" description="Helical" evidence="6">
    <location>
        <begin position="192"/>
        <end position="213"/>
    </location>
</feature>
<keyword evidence="8" id="KW-1185">Reference proteome</keyword>
<sequence length="314" mass="34657">MIDRLKTIAKWGWTLAILAIVVWFCVTRWEMIVKTMSLLSIEMLVLATICIILAKLGLTMTMRTAAVGAGVPLTFKEAYWIYNMTQLAKYVPGSIWQLVGRVVILKRRGAAVSAIRDAILSEHAWVVSTASIMAVALIFIAKPMFFLELSNNVGFSEAHWLWALLGLVAVVILGVAAVFRNRLLPWLWKLKPSGPALVVLALTWVLMGMSYWVTLAPFSSAPIPWYYAVGVYCLAYVAGFLVPFAPAGLGVREVILTFALVPFIPSEVAILLASINRVLYFVAELILVAPCLFWERPDAQAAQVVQEAEASEVI</sequence>
<dbReference type="InterPro" id="IPR022791">
    <property type="entry name" value="L-PG_synthase/AglD"/>
</dbReference>
<dbReference type="EMBL" id="JACVVX010000004">
    <property type="protein sequence ID" value="MBD0415993.1"/>
    <property type="molecule type" value="Genomic_DNA"/>
</dbReference>
<dbReference type="Proteomes" id="UP000643405">
    <property type="component" value="Unassembled WGS sequence"/>
</dbReference>
<keyword evidence="2" id="KW-1003">Cell membrane</keyword>
<evidence type="ECO:0000256" key="1">
    <source>
        <dbReference type="ARBA" id="ARBA00004651"/>
    </source>
</evidence>
<dbReference type="Pfam" id="PF03706">
    <property type="entry name" value="LPG_synthase_TM"/>
    <property type="match status" value="1"/>
</dbReference>
<evidence type="ECO:0000313" key="8">
    <source>
        <dbReference type="Proteomes" id="UP000643405"/>
    </source>
</evidence>
<evidence type="ECO:0000256" key="4">
    <source>
        <dbReference type="ARBA" id="ARBA00022989"/>
    </source>
</evidence>
<keyword evidence="4 6" id="KW-1133">Transmembrane helix</keyword>
<protein>
    <submittedName>
        <fullName evidence="7">Flippase-like domain-containing protein</fullName>
    </submittedName>
</protein>